<feature type="transmembrane region" description="Helical" evidence="1">
    <location>
        <begin position="25"/>
        <end position="44"/>
    </location>
</feature>
<keyword evidence="1" id="KW-0812">Transmembrane</keyword>
<keyword evidence="3" id="KW-1185">Reference proteome</keyword>
<dbReference type="Proteomes" id="UP000308671">
    <property type="component" value="Unassembled WGS sequence"/>
</dbReference>
<organism evidence="2 3">
    <name type="scientific">Botrytis galanthina</name>
    <dbReference type="NCBI Taxonomy" id="278940"/>
    <lineage>
        <taxon>Eukaryota</taxon>
        <taxon>Fungi</taxon>
        <taxon>Dikarya</taxon>
        <taxon>Ascomycota</taxon>
        <taxon>Pezizomycotina</taxon>
        <taxon>Leotiomycetes</taxon>
        <taxon>Helotiales</taxon>
        <taxon>Sclerotiniaceae</taxon>
        <taxon>Botrytis</taxon>
    </lineage>
</organism>
<evidence type="ECO:0000313" key="3">
    <source>
        <dbReference type="Proteomes" id="UP000308671"/>
    </source>
</evidence>
<proteinExistence type="predicted"/>
<dbReference type="AlphaFoldDB" id="A0A4S8QVE7"/>
<keyword evidence="1" id="KW-0472">Membrane</keyword>
<accession>A0A4S8QVE7</accession>
<dbReference type="EMBL" id="PQXL01000206">
    <property type="protein sequence ID" value="THV49208.1"/>
    <property type="molecule type" value="Genomic_DNA"/>
</dbReference>
<evidence type="ECO:0000313" key="2">
    <source>
        <dbReference type="EMBL" id="THV49208.1"/>
    </source>
</evidence>
<protein>
    <submittedName>
        <fullName evidence="2">Uncharacterized protein</fullName>
    </submittedName>
</protein>
<sequence>MSTFPLQRPETNEFLEKIFKPATAIMKNFIINFIICLLASIAIADTHNVPLVEGFKLFKLLPFGAPMDLDKSGIVFRQVWSPFLWHLALFCELDNLSNDINCRWRVFTTKSPISTQPIRKDFVFELESEAKSQKTDLRLYCQSSKFNVIEVNPLIMPSNYADYVEMIKKRSFSSIPFSEQVNCVREYGQESVLWCERLNSPVEGELES</sequence>
<comment type="caution">
    <text evidence="2">The sequence shown here is derived from an EMBL/GenBank/DDBJ whole genome shotgun (WGS) entry which is preliminary data.</text>
</comment>
<reference evidence="2 3" key="1">
    <citation type="submission" date="2017-12" db="EMBL/GenBank/DDBJ databases">
        <title>Comparative genomics of Botrytis spp.</title>
        <authorList>
            <person name="Valero-Jimenez C.A."/>
            <person name="Tapia P."/>
            <person name="Veloso J."/>
            <person name="Silva-Moreno E."/>
            <person name="Staats M."/>
            <person name="Valdes J.H."/>
            <person name="Van Kan J.A.L."/>
        </authorList>
    </citation>
    <scope>NUCLEOTIDE SEQUENCE [LARGE SCALE GENOMIC DNA]</scope>
    <source>
        <strain evidence="2 3">MUCL435</strain>
    </source>
</reference>
<evidence type="ECO:0000256" key="1">
    <source>
        <dbReference type="SAM" id="Phobius"/>
    </source>
</evidence>
<dbReference type="OrthoDB" id="3545495at2759"/>
<name>A0A4S8QVE7_9HELO</name>
<gene>
    <name evidence="2" type="ORF">BGAL_0206g00090</name>
</gene>
<keyword evidence="1" id="KW-1133">Transmembrane helix</keyword>